<organism evidence="1 2">
    <name type="scientific">Meloidogyne enterolobii</name>
    <name type="common">Root-knot nematode worm</name>
    <name type="synonym">Meloidogyne mayaguensis</name>
    <dbReference type="NCBI Taxonomy" id="390850"/>
    <lineage>
        <taxon>Eukaryota</taxon>
        <taxon>Metazoa</taxon>
        <taxon>Ecdysozoa</taxon>
        <taxon>Nematoda</taxon>
        <taxon>Chromadorea</taxon>
        <taxon>Rhabditida</taxon>
        <taxon>Tylenchina</taxon>
        <taxon>Tylenchomorpha</taxon>
        <taxon>Tylenchoidea</taxon>
        <taxon>Meloidogynidae</taxon>
        <taxon>Meloidogyninae</taxon>
        <taxon>Meloidogyne</taxon>
    </lineage>
</organism>
<dbReference type="EMBL" id="CAVMJV010000122">
    <property type="protein sequence ID" value="CAK5106725.1"/>
    <property type="molecule type" value="Genomic_DNA"/>
</dbReference>
<proteinExistence type="predicted"/>
<keyword evidence="2" id="KW-1185">Reference proteome</keyword>
<sequence>MITLIILYDFLTTMSYGFSSLPSSADCVRNFENCFYPNFRTGLFYLIPRTRTCPIFGLVLRT</sequence>
<accession>A0ACB1AX26</accession>
<protein>
    <submittedName>
        <fullName evidence="1">Uncharacterized protein</fullName>
    </submittedName>
</protein>
<evidence type="ECO:0000313" key="1">
    <source>
        <dbReference type="EMBL" id="CAK5106725.1"/>
    </source>
</evidence>
<gene>
    <name evidence="1" type="ORF">MENTE1834_LOCUS43535</name>
</gene>
<reference evidence="1" key="1">
    <citation type="submission" date="2023-11" db="EMBL/GenBank/DDBJ databases">
        <authorList>
            <person name="Poullet M."/>
        </authorList>
    </citation>
    <scope>NUCLEOTIDE SEQUENCE</scope>
    <source>
        <strain evidence="1">E1834</strain>
    </source>
</reference>
<name>A0ACB1AX26_MELEN</name>
<dbReference type="Proteomes" id="UP001497535">
    <property type="component" value="Unassembled WGS sequence"/>
</dbReference>
<comment type="caution">
    <text evidence="1">The sequence shown here is derived from an EMBL/GenBank/DDBJ whole genome shotgun (WGS) entry which is preliminary data.</text>
</comment>
<evidence type="ECO:0000313" key="2">
    <source>
        <dbReference type="Proteomes" id="UP001497535"/>
    </source>
</evidence>